<keyword evidence="3" id="KW-0479">Metal-binding</keyword>
<keyword evidence="4" id="KW-0378">Hydrolase</keyword>
<evidence type="ECO:0000256" key="2">
    <source>
        <dbReference type="ARBA" id="ARBA00022670"/>
    </source>
</evidence>
<keyword evidence="2" id="KW-0645">Protease</keyword>
<feature type="region of interest" description="Disordered" evidence="8">
    <location>
        <begin position="279"/>
        <end position="298"/>
    </location>
</feature>
<dbReference type="Proteomes" id="UP001056708">
    <property type="component" value="Chromosome"/>
</dbReference>
<keyword evidence="6" id="KW-0482">Metalloprotease</keyword>
<evidence type="ECO:0000259" key="10">
    <source>
        <dbReference type="Pfam" id="PF01551"/>
    </source>
</evidence>
<evidence type="ECO:0000256" key="3">
    <source>
        <dbReference type="ARBA" id="ARBA00022723"/>
    </source>
</evidence>
<dbReference type="Pfam" id="PF01551">
    <property type="entry name" value="Peptidase_M23"/>
    <property type="match status" value="1"/>
</dbReference>
<keyword evidence="12" id="KW-1185">Reference proteome</keyword>
<keyword evidence="7" id="KW-0175">Coiled coil</keyword>
<keyword evidence="9" id="KW-0812">Transmembrane</keyword>
<dbReference type="InterPro" id="IPR011055">
    <property type="entry name" value="Dup_hybrid_motif"/>
</dbReference>
<reference evidence="11" key="1">
    <citation type="submission" date="2022-06" db="EMBL/GenBank/DDBJ databases">
        <title>Genome sequence of Phormidium yuhuli AB48 isolated from an industrial photobioreactor environment.</title>
        <authorList>
            <person name="Qiu Y."/>
            <person name="Noonan A.J.C."/>
            <person name="Dofher K."/>
            <person name="Koch M."/>
            <person name="Kieft B."/>
            <person name="Lin X."/>
            <person name="Ziels R.M."/>
            <person name="Hallam S.J."/>
        </authorList>
    </citation>
    <scope>NUCLEOTIDE SEQUENCE</scope>
    <source>
        <strain evidence="11">AB48</strain>
    </source>
</reference>
<evidence type="ECO:0000256" key="7">
    <source>
        <dbReference type="SAM" id="Coils"/>
    </source>
</evidence>
<sequence length="298" mass="32299">MQLLPRPYTLTIKRAGQRPFVLLVGLPLRLAIATLGTLIAGGIGLAGLQVWQGDRANRAELDRRAEDILEQVEGLEAQLEELKQRSGMSDDPLTYPERGQGGPVLRPLNAAELLSNAESHVSRLTTDLSDRVQPALENVLEQEKAIPQGVPLKVPTHITSHFGKRQNPFGFGKEFHNGLDFAGDPGDPVITTAAGTVTHAGWGSGYGKYVEVDHGNGYLTLYAHLSKISVEWGEEVERGDLVGLVGSTGRSTAPHLHYSIFEDNEAIDPQPFLVRRSGLTRAPLPNESEAPVTTRVAD</sequence>
<comment type="cofactor">
    <cofactor evidence="1">
        <name>Zn(2+)</name>
        <dbReference type="ChEBI" id="CHEBI:29105"/>
    </cofactor>
</comment>
<evidence type="ECO:0000313" key="11">
    <source>
        <dbReference type="EMBL" id="USR90460.1"/>
    </source>
</evidence>
<proteinExistence type="predicted"/>
<dbReference type="InterPro" id="IPR050570">
    <property type="entry name" value="Cell_wall_metabolism_enzyme"/>
</dbReference>
<dbReference type="PANTHER" id="PTHR21666:SF288">
    <property type="entry name" value="CELL DIVISION PROTEIN YTFB"/>
    <property type="match status" value="1"/>
</dbReference>
<evidence type="ECO:0000256" key="9">
    <source>
        <dbReference type="SAM" id="Phobius"/>
    </source>
</evidence>
<organism evidence="11 12">
    <name type="scientific">Phormidium yuhuli AB48</name>
    <dbReference type="NCBI Taxonomy" id="2940671"/>
    <lineage>
        <taxon>Bacteria</taxon>
        <taxon>Bacillati</taxon>
        <taxon>Cyanobacteriota</taxon>
        <taxon>Cyanophyceae</taxon>
        <taxon>Oscillatoriophycideae</taxon>
        <taxon>Oscillatoriales</taxon>
        <taxon>Oscillatoriaceae</taxon>
        <taxon>Phormidium</taxon>
        <taxon>Phormidium yuhuli</taxon>
    </lineage>
</organism>
<name>A0ABY5ANS5_9CYAN</name>
<evidence type="ECO:0000256" key="1">
    <source>
        <dbReference type="ARBA" id="ARBA00001947"/>
    </source>
</evidence>
<feature type="domain" description="M23ase beta-sheet core" evidence="10">
    <location>
        <begin position="175"/>
        <end position="269"/>
    </location>
</feature>
<keyword evidence="9" id="KW-0472">Membrane</keyword>
<dbReference type="SUPFAM" id="SSF51261">
    <property type="entry name" value="Duplicated hybrid motif"/>
    <property type="match status" value="1"/>
</dbReference>
<dbReference type="EMBL" id="CP098611">
    <property type="protein sequence ID" value="USR90460.1"/>
    <property type="molecule type" value="Genomic_DNA"/>
</dbReference>
<gene>
    <name evidence="11" type="ORF">NEA10_16710</name>
</gene>
<evidence type="ECO:0000313" key="12">
    <source>
        <dbReference type="Proteomes" id="UP001056708"/>
    </source>
</evidence>
<evidence type="ECO:0000256" key="4">
    <source>
        <dbReference type="ARBA" id="ARBA00022801"/>
    </source>
</evidence>
<dbReference type="CDD" id="cd12797">
    <property type="entry name" value="M23_peptidase"/>
    <property type="match status" value="1"/>
</dbReference>
<evidence type="ECO:0000256" key="6">
    <source>
        <dbReference type="ARBA" id="ARBA00023049"/>
    </source>
</evidence>
<protein>
    <submittedName>
        <fullName evidence="11">M23 family metallopeptidase</fullName>
    </submittedName>
</protein>
<dbReference type="PANTHER" id="PTHR21666">
    <property type="entry name" value="PEPTIDASE-RELATED"/>
    <property type="match status" value="1"/>
</dbReference>
<dbReference type="RefSeq" id="WP_252662488.1">
    <property type="nucleotide sequence ID" value="NZ_CP098611.1"/>
</dbReference>
<evidence type="ECO:0000256" key="5">
    <source>
        <dbReference type="ARBA" id="ARBA00022833"/>
    </source>
</evidence>
<dbReference type="InterPro" id="IPR016047">
    <property type="entry name" value="M23ase_b-sheet_dom"/>
</dbReference>
<feature type="coiled-coil region" evidence="7">
    <location>
        <begin position="58"/>
        <end position="85"/>
    </location>
</feature>
<feature type="transmembrane region" description="Helical" evidence="9">
    <location>
        <begin position="20"/>
        <end position="48"/>
    </location>
</feature>
<evidence type="ECO:0000256" key="8">
    <source>
        <dbReference type="SAM" id="MobiDB-lite"/>
    </source>
</evidence>
<keyword evidence="5" id="KW-0862">Zinc</keyword>
<accession>A0ABY5ANS5</accession>
<keyword evidence="9" id="KW-1133">Transmembrane helix</keyword>
<dbReference type="Gene3D" id="2.70.70.10">
    <property type="entry name" value="Glucose Permease (Domain IIA)"/>
    <property type="match status" value="1"/>
</dbReference>